<dbReference type="PIRSF" id="PIRSF001589">
    <property type="entry name" value="Asn_synthetase_glu-h"/>
    <property type="match status" value="1"/>
</dbReference>
<comment type="similarity">
    <text evidence="2">Belongs to the asparagine synthetase family.</text>
</comment>
<organism evidence="9 10">
    <name type="scientific">Splendidivirga corallicola</name>
    <dbReference type="NCBI Taxonomy" id="3051826"/>
    <lineage>
        <taxon>Bacteria</taxon>
        <taxon>Pseudomonadati</taxon>
        <taxon>Bacteroidota</taxon>
        <taxon>Cytophagia</taxon>
        <taxon>Cytophagales</taxon>
        <taxon>Splendidivirgaceae</taxon>
        <taxon>Splendidivirga</taxon>
    </lineage>
</organism>
<dbReference type="InterPro" id="IPR051786">
    <property type="entry name" value="ASN_synthetase/amidase"/>
</dbReference>
<dbReference type="NCBIfam" id="TIGR01536">
    <property type="entry name" value="asn_synth_AEB"/>
    <property type="match status" value="1"/>
</dbReference>
<evidence type="ECO:0000313" key="10">
    <source>
        <dbReference type="Proteomes" id="UP001172082"/>
    </source>
</evidence>
<keyword evidence="4" id="KW-0547">Nucleotide-binding</keyword>
<evidence type="ECO:0000259" key="8">
    <source>
        <dbReference type="PROSITE" id="PS51278"/>
    </source>
</evidence>
<evidence type="ECO:0000313" key="9">
    <source>
        <dbReference type="EMBL" id="MDN5204406.1"/>
    </source>
</evidence>
<keyword evidence="6" id="KW-0315">Glutamine amidotransferase</keyword>
<evidence type="ECO:0000256" key="5">
    <source>
        <dbReference type="ARBA" id="ARBA00022840"/>
    </source>
</evidence>
<evidence type="ECO:0000256" key="4">
    <source>
        <dbReference type="ARBA" id="ARBA00022741"/>
    </source>
</evidence>
<sequence length="620" mass="71620">MCGINFILDKKKTLDKVFIDRMNRATSHRGPDHDDTLEIESDISKFFLGHNRLKIIDLTKRSDQPFISDDKNFILIYNGEIYNFHDLKNQLLRKGYLFRSSSDTEVLFYWLIENGKEGLNDLQGMFSFIFINRNDQTVLMSRDKQGMKPLFYYEDDKYLIVSSEIQGIIASGLVQKSLNAKQISFYLNFRYASLPETFFEDIFELQPGSYLKKPFQGEKKIDSYQKGLKSNIEDISNNELLQKTEEILTDAVHRHLVCDVPWGLFLSGGVDSTLLLALIREFFDGPLQTFSIKHHQSEGSFGTEDGYYAKKASQQYRSDHYELEIRNDILDNFEDYVLKSDQPIGDSGALLTLMLSNEARGSAKMILSGAGADEIFAGYNRHLAYYRYLKFYKGIQFLYPILTGISKLLPTGFNHPLRKTAQLARKFCSQIDQNRMLTFINFTSLDLNKEMPTGFDVKELISHSSIQENMHAALALDRGNYLVSDVLALNDRMSMRSGIEMRMPFLDNELLDFIYTIPSTKLLENGRKWILSDLLKRRNGHVYTKRMKEGFGLPIGNWIRKGKASVLFQFLKQEKNIIFDHLPRIQIQQLLSDHEKGRADNSLSLWSIATLAKWLEVNFD</sequence>
<dbReference type="InterPro" id="IPR033738">
    <property type="entry name" value="AsnB_N"/>
</dbReference>
<dbReference type="Pfam" id="PF13537">
    <property type="entry name" value="GATase_7"/>
    <property type="match status" value="1"/>
</dbReference>
<dbReference type="InterPro" id="IPR001962">
    <property type="entry name" value="Asn_synthase"/>
</dbReference>
<dbReference type="PANTHER" id="PTHR43284:SF1">
    <property type="entry name" value="ASPARAGINE SYNTHETASE"/>
    <property type="match status" value="1"/>
</dbReference>
<dbReference type="RefSeq" id="WP_346754429.1">
    <property type="nucleotide sequence ID" value="NZ_JAUJEA010000011.1"/>
</dbReference>
<dbReference type="Gene3D" id="3.60.20.10">
    <property type="entry name" value="Glutamine Phosphoribosylpyrophosphate, subunit 1, domain 1"/>
    <property type="match status" value="1"/>
</dbReference>
<dbReference type="PROSITE" id="PS51278">
    <property type="entry name" value="GATASE_TYPE_2"/>
    <property type="match status" value="1"/>
</dbReference>
<comment type="catalytic activity">
    <reaction evidence="7">
        <text>L-aspartate + L-glutamine + ATP + H2O = L-asparagine + L-glutamate + AMP + diphosphate + H(+)</text>
        <dbReference type="Rhea" id="RHEA:12228"/>
        <dbReference type="ChEBI" id="CHEBI:15377"/>
        <dbReference type="ChEBI" id="CHEBI:15378"/>
        <dbReference type="ChEBI" id="CHEBI:29985"/>
        <dbReference type="ChEBI" id="CHEBI:29991"/>
        <dbReference type="ChEBI" id="CHEBI:30616"/>
        <dbReference type="ChEBI" id="CHEBI:33019"/>
        <dbReference type="ChEBI" id="CHEBI:58048"/>
        <dbReference type="ChEBI" id="CHEBI:58359"/>
        <dbReference type="ChEBI" id="CHEBI:456215"/>
        <dbReference type="EC" id="6.3.5.4"/>
    </reaction>
</comment>
<keyword evidence="10" id="KW-1185">Reference proteome</keyword>
<evidence type="ECO:0000256" key="3">
    <source>
        <dbReference type="ARBA" id="ARBA00012737"/>
    </source>
</evidence>
<reference evidence="9" key="1">
    <citation type="submission" date="2023-06" db="EMBL/GenBank/DDBJ databases">
        <title>Genomic of Parafulvivirga corallium.</title>
        <authorList>
            <person name="Wang G."/>
        </authorList>
    </citation>
    <scope>NUCLEOTIDE SEQUENCE</scope>
    <source>
        <strain evidence="9">BMA10</strain>
    </source>
</reference>
<accession>A0ABT8KUF0</accession>
<dbReference type="InterPro" id="IPR006426">
    <property type="entry name" value="Asn_synth_AEB"/>
</dbReference>
<dbReference type="SUPFAM" id="SSF56235">
    <property type="entry name" value="N-terminal nucleophile aminohydrolases (Ntn hydrolases)"/>
    <property type="match status" value="1"/>
</dbReference>
<dbReference type="GO" id="GO:0004066">
    <property type="term" value="F:asparagine synthase (glutamine-hydrolyzing) activity"/>
    <property type="evidence" value="ECO:0007669"/>
    <property type="project" value="UniProtKB-EC"/>
</dbReference>
<dbReference type="InterPro" id="IPR029055">
    <property type="entry name" value="Ntn_hydrolases_N"/>
</dbReference>
<evidence type="ECO:0000256" key="7">
    <source>
        <dbReference type="ARBA" id="ARBA00048741"/>
    </source>
</evidence>
<dbReference type="InterPro" id="IPR017932">
    <property type="entry name" value="GATase_2_dom"/>
</dbReference>
<dbReference type="Pfam" id="PF00733">
    <property type="entry name" value="Asn_synthase"/>
    <property type="match status" value="1"/>
</dbReference>
<dbReference type="InterPro" id="IPR014729">
    <property type="entry name" value="Rossmann-like_a/b/a_fold"/>
</dbReference>
<comment type="caution">
    <text evidence="9">The sequence shown here is derived from an EMBL/GenBank/DDBJ whole genome shotgun (WGS) entry which is preliminary data.</text>
</comment>
<dbReference type="PANTHER" id="PTHR43284">
    <property type="entry name" value="ASPARAGINE SYNTHETASE (GLUTAMINE-HYDROLYZING)"/>
    <property type="match status" value="1"/>
</dbReference>
<protein>
    <recommendedName>
        <fullName evidence="3">asparagine synthase (glutamine-hydrolyzing)</fullName>
        <ecNumber evidence="3">6.3.5.4</ecNumber>
    </recommendedName>
</protein>
<evidence type="ECO:0000256" key="1">
    <source>
        <dbReference type="ARBA" id="ARBA00005187"/>
    </source>
</evidence>
<evidence type="ECO:0000256" key="2">
    <source>
        <dbReference type="ARBA" id="ARBA00005752"/>
    </source>
</evidence>
<dbReference type="EMBL" id="JAUJEA010000011">
    <property type="protein sequence ID" value="MDN5204406.1"/>
    <property type="molecule type" value="Genomic_DNA"/>
</dbReference>
<proteinExistence type="inferred from homology"/>
<keyword evidence="5" id="KW-0067">ATP-binding</keyword>
<dbReference type="CDD" id="cd01991">
    <property type="entry name" value="Asn_synthase_B_C"/>
    <property type="match status" value="1"/>
</dbReference>
<evidence type="ECO:0000256" key="6">
    <source>
        <dbReference type="ARBA" id="ARBA00022962"/>
    </source>
</evidence>
<keyword evidence="9" id="KW-0436">Ligase</keyword>
<dbReference type="Gene3D" id="3.40.50.620">
    <property type="entry name" value="HUPs"/>
    <property type="match status" value="1"/>
</dbReference>
<dbReference type="EC" id="6.3.5.4" evidence="3"/>
<dbReference type="Proteomes" id="UP001172082">
    <property type="component" value="Unassembled WGS sequence"/>
</dbReference>
<dbReference type="CDD" id="cd00712">
    <property type="entry name" value="AsnB"/>
    <property type="match status" value="1"/>
</dbReference>
<feature type="domain" description="Glutamine amidotransferase type-2" evidence="8">
    <location>
        <begin position="2"/>
        <end position="216"/>
    </location>
</feature>
<gene>
    <name evidence="9" type="primary">asnB</name>
    <name evidence="9" type="ORF">QQ008_23640</name>
</gene>
<name>A0ABT8KUF0_9BACT</name>
<dbReference type="SUPFAM" id="SSF52402">
    <property type="entry name" value="Adenine nucleotide alpha hydrolases-like"/>
    <property type="match status" value="1"/>
</dbReference>
<comment type="pathway">
    <text evidence="1">Amino-acid biosynthesis; L-asparagine biosynthesis; L-asparagine from L-aspartate (L-Gln route): step 1/1.</text>
</comment>